<evidence type="ECO:0000259" key="3">
    <source>
        <dbReference type="PROSITE" id="PS51505"/>
    </source>
</evidence>
<comment type="caution">
    <text evidence="4">The sequence shown here is derived from an EMBL/GenBank/DDBJ whole genome shotgun (WGS) entry which is preliminary data.</text>
</comment>
<organism evidence="4 5">
    <name type="scientific">Elysia marginata</name>
    <dbReference type="NCBI Taxonomy" id="1093978"/>
    <lineage>
        <taxon>Eukaryota</taxon>
        <taxon>Metazoa</taxon>
        <taxon>Spiralia</taxon>
        <taxon>Lophotrochozoa</taxon>
        <taxon>Mollusca</taxon>
        <taxon>Gastropoda</taxon>
        <taxon>Heterobranchia</taxon>
        <taxon>Euthyneura</taxon>
        <taxon>Panpulmonata</taxon>
        <taxon>Sacoglossa</taxon>
        <taxon>Placobranchoidea</taxon>
        <taxon>Plakobranchidae</taxon>
        <taxon>Elysia</taxon>
    </lineage>
</organism>
<feature type="compositionally biased region" description="Low complexity" evidence="2">
    <location>
        <begin position="719"/>
        <end position="737"/>
    </location>
</feature>
<dbReference type="InterPro" id="IPR052237">
    <property type="entry name" value="Ataxin-7-like_regulator"/>
</dbReference>
<accession>A0AAV4JQZ3</accession>
<feature type="compositionally biased region" description="Low complexity" evidence="2">
    <location>
        <begin position="945"/>
        <end position="959"/>
    </location>
</feature>
<feature type="region of interest" description="Disordered" evidence="2">
    <location>
        <begin position="928"/>
        <end position="963"/>
    </location>
</feature>
<proteinExistence type="predicted"/>
<feature type="region of interest" description="Disordered" evidence="2">
    <location>
        <begin position="715"/>
        <end position="754"/>
    </location>
</feature>
<feature type="compositionally biased region" description="Polar residues" evidence="2">
    <location>
        <begin position="1078"/>
        <end position="1089"/>
    </location>
</feature>
<evidence type="ECO:0000313" key="5">
    <source>
        <dbReference type="Proteomes" id="UP000762676"/>
    </source>
</evidence>
<sequence length="1237" mass="127571">MATQDTSPSLIIGQQWSAFTELMSSGPESQEDEPEKEDNRNASDSMKLGRNDMGLFGFCPSREEFSLVVCEKCKLLVKPQALKQHIETRHGSTNLSSLGTIPASALNSELGKKLLMPLPSKSTSLPTPLPKSSSAPSLDRQASGTFKPVSSGRPPTKASLKQVPASVKNSPAPRLGVSMKISPIKSVKSGNRISSGGAGSSGSSSAISNPVVKVEKLSKLAAPSAAQKTDPKLELSGEKAGSVLGGMDSSKISTLINGSLKTAVSLMSPASVTPSAVPTPMHVTVTKTSTDTPVSTRSVTTLVTTTTLTKPVMIAPMMTISSAVSMTPKPASAVKSAKGSKDHKEKKNLPCKDREYDANKHCGVLISETGKHCTRSLTCKTHALSLRRAVSGRSKSFDDLLKEHKAANDVFKSKVHNQPSAASATGLPGSPQKRVLISPSIMNSSLATLKQHPIAPALKDGKFVPCGSAVSTLQTKLPLSSVPTTTTKPRNMFQRFSSSAILPPVITVKEDSTIKREPARKPSQPPPTSEQQVAAPDTQEAKPDPSYLPHHAKPMAICQFGGRLNDRGSLLFSRKMDYVRAAFLSALERQLNPPPHKKLCVESNLPKDSQLQGNSQDPYDFNMVDTSGTASAIAQSSSVNMSASLVNIAKPMLKPKSKTPGSPIGVVCSNPLTLPTINLTPATVGGSLSLASAPVVACPSASPSGLALNWSVKSRDGNLSRSPSASPSPHNSNMPNPGKRKRSGSSGASGGSNGQQLIAVAAPNGNSSLPLAPGVSVASVSIGGTSAVTHQAGLSGVISSHNQHNQTGNFITIPNANLSQFNTSSLGTASRTSTGGSSSTSGTAAAASSTTHGKNNLFKDFNLVLTSIDSSSLVNGQYMNLSGAHLAEIAASQGQTLVLNNFNPAAITSPGSLAGATLSLAGVGGVTTTSTATSASSRPAKRVRSSSTKSGSSSSSTSSHHVTLAANSSKLPASALEGIKLIPSGSLNLPPNTVLMDSSSLQGAVLTSVALGSGGTTPTLVAITSSMAGNSQVISADSASSQLLNSSTIVNGLCPSSSDKASSGNQRRNVTKSHHYHQPNSSKAQQQQSITLGNMLQSAGASSIAMPLAQGAAGTAQLCSNPAIFKQGGTTFNLTKTVGGKLTMQPVSLTFPISVSQAGLMALTSNKQQQQQQQTLQQLQQQQQHQQQQHQQHTLLVASSTGSGGELVDGAAVRVAGKTDIHLQAQLSSSSTTNLIS</sequence>
<feature type="region of interest" description="Disordered" evidence="2">
    <location>
        <begin position="117"/>
        <end position="207"/>
    </location>
</feature>
<evidence type="ECO:0000313" key="4">
    <source>
        <dbReference type="EMBL" id="GFS25114.1"/>
    </source>
</evidence>
<protein>
    <submittedName>
        <fullName evidence="4">Ataxin-7-like</fullName>
    </submittedName>
</protein>
<dbReference type="Proteomes" id="UP000762676">
    <property type="component" value="Unassembled WGS sequence"/>
</dbReference>
<feature type="compositionally biased region" description="Polar residues" evidence="2">
    <location>
        <begin position="1055"/>
        <end position="1068"/>
    </location>
</feature>
<feature type="domain" description="SCA7" evidence="3">
    <location>
        <begin position="349"/>
        <end position="416"/>
    </location>
</feature>
<dbReference type="Pfam" id="PF08313">
    <property type="entry name" value="SCA7"/>
    <property type="match status" value="1"/>
</dbReference>
<dbReference type="PROSITE" id="PS51505">
    <property type="entry name" value="SCA7"/>
    <property type="match status" value="1"/>
</dbReference>
<feature type="compositionally biased region" description="Basic and acidic residues" evidence="2">
    <location>
        <begin position="508"/>
        <end position="520"/>
    </location>
</feature>
<dbReference type="EMBL" id="BMAT01007045">
    <property type="protein sequence ID" value="GFS25114.1"/>
    <property type="molecule type" value="Genomic_DNA"/>
</dbReference>
<keyword evidence="1" id="KW-0175">Coiled coil</keyword>
<feature type="compositionally biased region" description="Low complexity" evidence="2">
    <location>
        <begin position="117"/>
        <end position="138"/>
    </location>
</feature>
<feature type="compositionally biased region" description="Low complexity" evidence="2">
    <location>
        <begin position="189"/>
        <end position="207"/>
    </location>
</feature>
<gene>
    <name evidence="4" type="ORF">ElyMa_003433300</name>
</gene>
<reference evidence="4 5" key="1">
    <citation type="journal article" date="2021" name="Elife">
        <title>Chloroplast acquisition without the gene transfer in kleptoplastic sea slugs, Plakobranchus ocellatus.</title>
        <authorList>
            <person name="Maeda T."/>
            <person name="Takahashi S."/>
            <person name="Yoshida T."/>
            <person name="Shimamura S."/>
            <person name="Takaki Y."/>
            <person name="Nagai Y."/>
            <person name="Toyoda A."/>
            <person name="Suzuki Y."/>
            <person name="Arimoto A."/>
            <person name="Ishii H."/>
            <person name="Satoh N."/>
            <person name="Nishiyama T."/>
            <person name="Hasebe M."/>
            <person name="Maruyama T."/>
            <person name="Minagawa J."/>
            <person name="Obokata J."/>
            <person name="Shigenobu S."/>
        </authorList>
    </citation>
    <scope>NUCLEOTIDE SEQUENCE [LARGE SCALE GENOMIC DNA]</scope>
</reference>
<dbReference type="Gene3D" id="6.10.140.1270">
    <property type="match status" value="1"/>
</dbReference>
<evidence type="ECO:0000256" key="2">
    <source>
        <dbReference type="SAM" id="MobiDB-lite"/>
    </source>
</evidence>
<keyword evidence="5" id="KW-1185">Reference proteome</keyword>
<name>A0AAV4JQZ3_9GAST</name>
<feature type="coiled-coil region" evidence="1">
    <location>
        <begin position="1162"/>
        <end position="1196"/>
    </location>
</feature>
<dbReference type="PANTHER" id="PTHR15117">
    <property type="entry name" value="ATAXIN 7 RELATED"/>
    <property type="match status" value="1"/>
</dbReference>
<dbReference type="AlphaFoldDB" id="A0AAV4JQZ3"/>
<feature type="region of interest" description="Disordered" evidence="2">
    <location>
        <begin position="1055"/>
        <end position="1089"/>
    </location>
</feature>
<feature type="region of interest" description="Disordered" evidence="2">
    <location>
        <begin position="22"/>
        <end position="47"/>
    </location>
</feature>
<dbReference type="PANTHER" id="PTHR15117:SF24">
    <property type="entry name" value="SCA7 DOMAIN-CONTAINING PROTEIN"/>
    <property type="match status" value="1"/>
</dbReference>
<feature type="region of interest" description="Disordered" evidence="2">
    <location>
        <begin position="508"/>
        <end position="550"/>
    </location>
</feature>
<feature type="region of interest" description="Disordered" evidence="2">
    <location>
        <begin position="824"/>
        <end position="850"/>
    </location>
</feature>
<feature type="compositionally biased region" description="Low complexity" evidence="2">
    <location>
        <begin position="928"/>
        <end position="937"/>
    </location>
</feature>
<evidence type="ECO:0000256" key="1">
    <source>
        <dbReference type="SAM" id="Coils"/>
    </source>
</evidence>
<dbReference type="InterPro" id="IPR013243">
    <property type="entry name" value="SCA7_dom"/>
</dbReference>